<protein>
    <submittedName>
        <fullName evidence="9">Acyltransferase</fullName>
    </submittedName>
</protein>
<feature type="transmembrane region" description="Helical" evidence="7">
    <location>
        <begin position="146"/>
        <end position="165"/>
    </location>
</feature>
<keyword evidence="4 7" id="KW-0812">Transmembrane</keyword>
<sequence length="358" mass="41813">MDKRLSIKLSALTFFFLCIVVLSHAQNIFAGKPGLHDQVWFVESFLSNKLVKISVPMFAFISGYLFFFGWNAEQTFDTAAFKKKIGKRMRTVLLPYVFWCTFWFLFIYVLQMLPGTSKFFSSPLYKMSVFDQIKNWIIEPVNYPFWYMRELVFMILISPLVFVWVKYLKVFGLIIIYIIALFSKNIITVWDIDMFRWHMIFCFTFGTYCAVNRKNMVLHWSVAVQYLLIVLTVAAFVLLTYLEYAQPQTSHTFPVRTLAILSALFGSLAVWTVYDRIDSKKPFTYHKWYDYSFILYACHGVPLVLLNKGFGIFTGQNPILLLVFYFVSAILTILGCIAFGSILKKYIPTFYAIVTGNR</sequence>
<evidence type="ECO:0000313" key="9">
    <source>
        <dbReference type="EMBL" id="NMH29512.1"/>
    </source>
</evidence>
<evidence type="ECO:0000256" key="7">
    <source>
        <dbReference type="SAM" id="Phobius"/>
    </source>
</evidence>
<keyword evidence="6 7" id="KW-0472">Membrane</keyword>
<name>A0A972FWW3_9FLAO</name>
<feature type="transmembrane region" description="Helical" evidence="7">
    <location>
        <begin position="319"/>
        <end position="343"/>
    </location>
</feature>
<feature type="transmembrane region" description="Helical" evidence="7">
    <location>
        <begin position="253"/>
        <end position="273"/>
    </location>
</feature>
<feature type="transmembrane region" description="Helical" evidence="7">
    <location>
        <begin position="54"/>
        <end position="72"/>
    </location>
</feature>
<keyword evidence="5 7" id="KW-1133">Transmembrane helix</keyword>
<keyword evidence="9" id="KW-0808">Transferase</keyword>
<evidence type="ECO:0000256" key="1">
    <source>
        <dbReference type="ARBA" id="ARBA00004651"/>
    </source>
</evidence>
<keyword evidence="9" id="KW-0012">Acyltransferase</keyword>
<dbReference type="GO" id="GO:0009246">
    <property type="term" value="P:enterobacterial common antigen biosynthetic process"/>
    <property type="evidence" value="ECO:0007669"/>
    <property type="project" value="TreeGrafter"/>
</dbReference>
<evidence type="ECO:0000256" key="6">
    <source>
        <dbReference type="ARBA" id="ARBA00023136"/>
    </source>
</evidence>
<dbReference type="Proteomes" id="UP000712080">
    <property type="component" value="Unassembled WGS sequence"/>
</dbReference>
<dbReference type="GO" id="GO:0005886">
    <property type="term" value="C:plasma membrane"/>
    <property type="evidence" value="ECO:0007669"/>
    <property type="project" value="UniProtKB-SubCell"/>
</dbReference>
<keyword evidence="3" id="KW-1003">Cell membrane</keyword>
<accession>A0A972FWW3</accession>
<proteinExistence type="inferred from homology"/>
<evidence type="ECO:0000256" key="5">
    <source>
        <dbReference type="ARBA" id="ARBA00022989"/>
    </source>
</evidence>
<feature type="domain" description="Acyltransferase 3" evidence="8">
    <location>
        <begin position="15"/>
        <end position="338"/>
    </location>
</feature>
<evidence type="ECO:0000256" key="2">
    <source>
        <dbReference type="ARBA" id="ARBA00007400"/>
    </source>
</evidence>
<dbReference type="EMBL" id="JAAMPU010000108">
    <property type="protein sequence ID" value="NMH29512.1"/>
    <property type="molecule type" value="Genomic_DNA"/>
</dbReference>
<dbReference type="GO" id="GO:0016413">
    <property type="term" value="F:O-acetyltransferase activity"/>
    <property type="evidence" value="ECO:0007669"/>
    <property type="project" value="TreeGrafter"/>
</dbReference>
<comment type="subcellular location">
    <subcellularLocation>
        <location evidence="1">Cell membrane</location>
        <topology evidence="1">Multi-pass membrane protein</topology>
    </subcellularLocation>
</comment>
<evidence type="ECO:0000256" key="4">
    <source>
        <dbReference type="ARBA" id="ARBA00022692"/>
    </source>
</evidence>
<dbReference type="PANTHER" id="PTHR40074:SF2">
    <property type="entry name" value="O-ACETYLTRANSFERASE WECH"/>
    <property type="match status" value="1"/>
</dbReference>
<reference evidence="9" key="1">
    <citation type="submission" date="2020-02" db="EMBL/GenBank/DDBJ databases">
        <title>Flavobacterium sp. genome.</title>
        <authorList>
            <person name="Jung H.S."/>
            <person name="Baek J.H."/>
            <person name="Jeon C.O."/>
        </authorList>
    </citation>
    <scope>NUCLEOTIDE SEQUENCE</scope>
    <source>
        <strain evidence="9">SE-s28</strain>
    </source>
</reference>
<gene>
    <name evidence="9" type="ORF">G6047_15845</name>
</gene>
<organism evidence="9 10">
    <name type="scientific">Flavobacterium silvaticum</name>
    <dbReference type="NCBI Taxonomy" id="1852020"/>
    <lineage>
        <taxon>Bacteria</taxon>
        <taxon>Pseudomonadati</taxon>
        <taxon>Bacteroidota</taxon>
        <taxon>Flavobacteriia</taxon>
        <taxon>Flavobacteriales</taxon>
        <taxon>Flavobacteriaceae</taxon>
        <taxon>Flavobacterium</taxon>
    </lineage>
</organism>
<dbReference type="RefSeq" id="WP_169528599.1">
    <property type="nucleotide sequence ID" value="NZ_JAAMPU010000108.1"/>
</dbReference>
<feature type="transmembrane region" description="Helical" evidence="7">
    <location>
        <begin position="93"/>
        <end position="113"/>
    </location>
</feature>
<dbReference type="AlphaFoldDB" id="A0A972FWW3"/>
<feature type="transmembrane region" description="Helical" evidence="7">
    <location>
        <begin position="194"/>
        <end position="211"/>
    </location>
</feature>
<dbReference type="InterPro" id="IPR002656">
    <property type="entry name" value="Acyl_transf_3_dom"/>
</dbReference>
<comment type="similarity">
    <text evidence="2">Belongs to the acyltransferase 3 family.</text>
</comment>
<feature type="transmembrane region" description="Helical" evidence="7">
    <location>
        <begin position="293"/>
        <end position="313"/>
    </location>
</feature>
<evidence type="ECO:0000259" key="8">
    <source>
        <dbReference type="Pfam" id="PF01757"/>
    </source>
</evidence>
<feature type="transmembrane region" description="Helical" evidence="7">
    <location>
        <begin position="223"/>
        <end position="241"/>
    </location>
</feature>
<dbReference type="PANTHER" id="PTHR40074">
    <property type="entry name" value="O-ACETYLTRANSFERASE WECH"/>
    <property type="match status" value="1"/>
</dbReference>
<feature type="transmembrane region" description="Helical" evidence="7">
    <location>
        <begin position="170"/>
        <end position="188"/>
    </location>
</feature>
<evidence type="ECO:0000313" key="10">
    <source>
        <dbReference type="Proteomes" id="UP000712080"/>
    </source>
</evidence>
<evidence type="ECO:0000256" key="3">
    <source>
        <dbReference type="ARBA" id="ARBA00022475"/>
    </source>
</evidence>
<keyword evidence="10" id="KW-1185">Reference proteome</keyword>
<comment type="caution">
    <text evidence="9">The sequence shown here is derived from an EMBL/GenBank/DDBJ whole genome shotgun (WGS) entry which is preliminary data.</text>
</comment>
<dbReference type="Pfam" id="PF01757">
    <property type="entry name" value="Acyl_transf_3"/>
    <property type="match status" value="1"/>
</dbReference>